<accession>A0A6C0KN56</accession>
<feature type="transmembrane region" description="Helical" evidence="1">
    <location>
        <begin position="6"/>
        <end position="23"/>
    </location>
</feature>
<keyword evidence="1" id="KW-1133">Transmembrane helix</keyword>
<proteinExistence type="predicted"/>
<name>A0A6C0KN56_9ZZZZ</name>
<sequence length="86" mass="9693">MPVWFPWIFVGGIIFILLSFIGSKLKQKEYQNKQFLQDFISGAIVIGLIGVLMPDIFPTIDLSSVLPKEQDSDFELQVGPPRLVGR</sequence>
<reference evidence="2" key="1">
    <citation type="journal article" date="2020" name="Nature">
        <title>Giant virus diversity and host interactions through global metagenomics.</title>
        <authorList>
            <person name="Schulz F."/>
            <person name="Roux S."/>
            <person name="Paez-Espino D."/>
            <person name="Jungbluth S."/>
            <person name="Walsh D.A."/>
            <person name="Denef V.J."/>
            <person name="McMahon K.D."/>
            <person name="Konstantinidis K.T."/>
            <person name="Eloe-Fadrosh E.A."/>
            <person name="Kyrpides N.C."/>
            <person name="Woyke T."/>
        </authorList>
    </citation>
    <scope>NUCLEOTIDE SEQUENCE</scope>
    <source>
        <strain evidence="2">GVMAG-S-3300013006-158</strain>
    </source>
</reference>
<keyword evidence="1" id="KW-0472">Membrane</keyword>
<protein>
    <submittedName>
        <fullName evidence="2">Uncharacterized protein</fullName>
    </submittedName>
</protein>
<keyword evidence="1" id="KW-0812">Transmembrane</keyword>
<feature type="transmembrane region" description="Helical" evidence="1">
    <location>
        <begin position="35"/>
        <end position="57"/>
    </location>
</feature>
<evidence type="ECO:0000256" key="1">
    <source>
        <dbReference type="SAM" id="Phobius"/>
    </source>
</evidence>
<dbReference type="AlphaFoldDB" id="A0A6C0KN56"/>
<dbReference type="EMBL" id="MN740936">
    <property type="protein sequence ID" value="QHU18601.1"/>
    <property type="molecule type" value="Genomic_DNA"/>
</dbReference>
<organism evidence="2">
    <name type="scientific">viral metagenome</name>
    <dbReference type="NCBI Taxonomy" id="1070528"/>
    <lineage>
        <taxon>unclassified sequences</taxon>
        <taxon>metagenomes</taxon>
        <taxon>organismal metagenomes</taxon>
    </lineage>
</organism>
<evidence type="ECO:0000313" key="2">
    <source>
        <dbReference type="EMBL" id="QHU18601.1"/>
    </source>
</evidence>